<accession>A0ABQ3M8P4</accession>
<keyword evidence="2" id="KW-0812">Transmembrane</keyword>
<sequence>MEGERLGRVDTQPSKACAHLTGGAGREGDREYLTSGDVPRTDQVSDAMRDRPRLAGPRSREDADRPPRRAGGGALLGIEPIEQAWTTLRGRCANHAPILAEGPTGSAQGTRPYSGHMAGKQDKEAAKLAKKEKRAASKARRGQIFEAFKMQRKEDKALIPWMVGSILVITGVVFGIGFIFDVHWVVLPLGILLGALAAVIIFGRRVQKTVYSKADGQPGAAAWALENMRGRWKVTPTVAATTQLDAVHRVLGGPGVVLVAEGAPHRVKSLLAQEKKRVSRLIGETPIYNVIIGNEDQQVPLKKLQGYLMKLPRNLKPAQVDALEAKLAALGNRGAAMPKGPMPAGAKMRNVQRTIRRR</sequence>
<feature type="compositionally biased region" description="Basic and acidic residues" evidence="1">
    <location>
        <begin position="47"/>
        <end position="67"/>
    </location>
</feature>
<proteinExistence type="predicted"/>
<keyword evidence="2" id="KW-1133">Transmembrane helix</keyword>
<evidence type="ECO:0000256" key="1">
    <source>
        <dbReference type="SAM" id="MobiDB-lite"/>
    </source>
</evidence>
<reference evidence="4" key="1">
    <citation type="journal article" date="2019" name="Int. J. Syst. Evol. Microbiol.">
        <title>The Global Catalogue of Microorganisms (GCM) 10K type strain sequencing project: providing services to taxonomists for standard genome sequencing and annotation.</title>
        <authorList>
            <consortium name="The Broad Institute Genomics Platform"/>
            <consortium name="The Broad Institute Genome Sequencing Center for Infectious Disease"/>
            <person name="Wu L."/>
            <person name="Ma J."/>
        </authorList>
    </citation>
    <scope>NUCLEOTIDE SEQUENCE [LARGE SCALE GENOMIC DNA]</scope>
    <source>
        <strain evidence="4">CGMCC 4.7683</strain>
    </source>
</reference>
<dbReference type="InterPro" id="IPR025445">
    <property type="entry name" value="DUF4191"/>
</dbReference>
<dbReference type="Pfam" id="PF13829">
    <property type="entry name" value="DUF4191"/>
    <property type="match status" value="1"/>
</dbReference>
<gene>
    <name evidence="3" type="ORF">GCM10017790_77960</name>
</gene>
<evidence type="ECO:0000313" key="4">
    <source>
        <dbReference type="Proteomes" id="UP000635387"/>
    </source>
</evidence>
<feature type="region of interest" description="Disordered" evidence="1">
    <location>
        <begin position="1"/>
        <end position="74"/>
    </location>
</feature>
<feature type="transmembrane region" description="Helical" evidence="2">
    <location>
        <begin position="158"/>
        <end position="179"/>
    </location>
</feature>
<keyword evidence="4" id="KW-1185">Reference proteome</keyword>
<protein>
    <recommendedName>
        <fullName evidence="5">DUF4191 domain-containing protein</fullName>
    </recommendedName>
</protein>
<keyword evidence="2" id="KW-0472">Membrane</keyword>
<comment type="caution">
    <text evidence="3">The sequence shown here is derived from an EMBL/GenBank/DDBJ whole genome shotgun (WGS) entry which is preliminary data.</text>
</comment>
<evidence type="ECO:0000256" key="2">
    <source>
        <dbReference type="SAM" id="Phobius"/>
    </source>
</evidence>
<evidence type="ECO:0008006" key="5">
    <source>
        <dbReference type="Google" id="ProtNLM"/>
    </source>
</evidence>
<dbReference type="EMBL" id="BNAY01000013">
    <property type="protein sequence ID" value="GHH35904.1"/>
    <property type="molecule type" value="Genomic_DNA"/>
</dbReference>
<feature type="compositionally biased region" description="Low complexity" evidence="1">
    <location>
        <begin position="334"/>
        <end position="348"/>
    </location>
</feature>
<evidence type="ECO:0000313" key="3">
    <source>
        <dbReference type="EMBL" id="GHH35904.1"/>
    </source>
</evidence>
<name>A0ABQ3M8P4_9PSEU</name>
<feature type="transmembrane region" description="Helical" evidence="2">
    <location>
        <begin position="185"/>
        <end position="203"/>
    </location>
</feature>
<feature type="region of interest" description="Disordered" evidence="1">
    <location>
        <begin position="334"/>
        <end position="358"/>
    </location>
</feature>
<organism evidence="3 4">
    <name type="scientific">Amycolatopsis oliviviridis</name>
    <dbReference type="NCBI Taxonomy" id="1471590"/>
    <lineage>
        <taxon>Bacteria</taxon>
        <taxon>Bacillati</taxon>
        <taxon>Actinomycetota</taxon>
        <taxon>Actinomycetes</taxon>
        <taxon>Pseudonocardiales</taxon>
        <taxon>Pseudonocardiaceae</taxon>
        <taxon>Amycolatopsis</taxon>
    </lineage>
</organism>
<dbReference type="Proteomes" id="UP000635387">
    <property type="component" value="Unassembled WGS sequence"/>
</dbReference>